<dbReference type="Gene3D" id="3.40.50.720">
    <property type="entry name" value="NAD(P)-binding Rossmann-like Domain"/>
    <property type="match status" value="1"/>
</dbReference>
<dbReference type="FunFam" id="3.40.50.720:FF:000065">
    <property type="entry name" value="UDP-glucuronic acid decarboxylase 1"/>
    <property type="match status" value="1"/>
</dbReference>
<organism evidence="15 16">
    <name type="scientific">Phytoactinopolyspora alkaliphila</name>
    <dbReference type="NCBI Taxonomy" id="1783498"/>
    <lineage>
        <taxon>Bacteria</taxon>
        <taxon>Bacillati</taxon>
        <taxon>Actinomycetota</taxon>
        <taxon>Actinomycetes</taxon>
        <taxon>Jiangellales</taxon>
        <taxon>Jiangellaceae</taxon>
        <taxon>Phytoactinopolyspora</taxon>
    </lineage>
</organism>
<comment type="cofactor">
    <cofactor evidence="1">
        <name>NAD(+)</name>
        <dbReference type="ChEBI" id="CHEBI:57540"/>
    </cofactor>
</comment>
<dbReference type="PANTHER" id="PTHR43078:SF6">
    <property type="entry name" value="UDP-GLUCURONIC ACID DECARBOXYLASE 1"/>
    <property type="match status" value="1"/>
</dbReference>
<sequence>MHTTPRTVVTGGAGFIGSHLCAALLDRGDQVICADNFLTSGPENLVELRGHPRFTLAECDVSVSLPVDEPVERVIHLASPASPADYLRYPVETMRVGSAGTANALELARAHGARFVLASTSEVYGDPLEHPQREDYWGNVNPIGPRGVYDESKRFAEALTFAYRNRYGVDTGIVRLFNSYGPRMRPNDGRAIPTFIDQALSGEPITVAGDGSQTRSLCFVEDTVRGILALADASHAGPINIGGADEITMLELAKRVLAATGSRSEIVFIDLPQDDPKVRRPDITLARCQLGWEPRVSLADGVARTVRWFAGRHATGNGKAHPPEQRRRASAAATTSST</sequence>
<keyword evidence="10" id="KW-0325">Glycoprotein</keyword>
<evidence type="ECO:0000256" key="3">
    <source>
        <dbReference type="ARBA" id="ARBA00022692"/>
    </source>
</evidence>
<dbReference type="InterPro" id="IPR036291">
    <property type="entry name" value="NAD(P)-bd_dom_sf"/>
</dbReference>
<keyword evidence="4" id="KW-0210">Decarboxylase</keyword>
<proteinExistence type="predicted"/>
<evidence type="ECO:0000256" key="5">
    <source>
        <dbReference type="ARBA" id="ARBA00022968"/>
    </source>
</evidence>
<gene>
    <name evidence="15" type="ORF">G1H11_11490</name>
</gene>
<evidence type="ECO:0000256" key="12">
    <source>
        <dbReference type="ARBA" id="ARBA00037859"/>
    </source>
</evidence>
<keyword evidence="16" id="KW-1185">Reference proteome</keyword>
<evidence type="ECO:0000313" key="15">
    <source>
        <dbReference type="EMBL" id="NED95932.1"/>
    </source>
</evidence>
<feature type="domain" description="NAD-dependent epimerase/dehydratase" evidence="14">
    <location>
        <begin position="8"/>
        <end position="242"/>
    </location>
</feature>
<evidence type="ECO:0000256" key="9">
    <source>
        <dbReference type="ARBA" id="ARBA00023136"/>
    </source>
</evidence>
<evidence type="ECO:0000256" key="1">
    <source>
        <dbReference type="ARBA" id="ARBA00001911"/>
    </source>
</evidence>
<dbReference type="UniPathway" id="UPA00796">
    <property type="reaction ID" value="UER00771"/>
</dbReference>
<keyword evidence="7" id="KW-0520">NAD</keyword>
<keyword evidence="6" id="KW-1133">Transmembrane helix</keyword>
<keyword evidence="9" id="KW-0472">Membrane</keyword>
<protein>
    <submittedName>
        <fullName evidence="15">SDR family oxidoreductase</fullName>
    </submittedName>
</protein>
<feature type="region of interest" description="Disordered" evidence="13">
    <location>
        <begin position="313"/>
        <end position="338"/>
    </location>
</feature>
<evidence type="ECO:0000256" key="4">
    <source>
        <dbReference type="ARBA" id="ARBA00022793"/>
    </source>
</evidence>
<dbReference type="GO" id="GO:0070403">
    <property type="term" value="F:NAD+ binding"/>
    <property type="evidence" value="ECO:0007669"/>
    <property type="project" value="InterPro"/>
</dbReference>
<comment type="subcellular location">
    <subcellularLocation>
        <location evidence="2">Golgi apparatus membrane</location>
        <topology evidence="2">Single-pass type II membrane protein</topology>
    </subcellularLocation>
    <subcellularLocation>
        <location evidence="12">Golgi apparatus</location>
        <location evidence="12">Golgi stack membrane</location>
    </subcellularLocation>
</comment>
<dbReference type="GO" id="GO:0042732">
    <property type="term" value="P:D-xylose metabolic process"/>
    <property type="evidence" value="ECO:0007669"/>
    <property type="project" value="InterPro"/>
</dbReference>
<keyword evidence="3" id="KW-0812">Transmembrane</keyword>
<dbReference type="InterPro" id="IPR044516">
    <property type="entry name" value="UXS-like"/>
</dbReference>
<evidence type="ECO:0000313" key="16">
    <source>
        <dbReference type="Proteomes" id="UP000469185"/>
    </source>
</evidence>
<dbReference type="InterPro" id="IPR001509">
    <property type="entry name" value="Epimerase_deHydtase"/>
</dbReference>
<accession>A0A6N9YLV5</accession>
<evidence type="ECO:0000256" key="11">
    <source>
        <dbReference type="ARBA" id="ARBA00023239"/>
    </source>
</evidence>
<dbReference type="CDD" id="cd05230">
    <property type="entry name" value="UGD_SDR_e"/>
    <property type="match status" value="1"/>
</dbReference>
<reference evidence="15 16" key="1">
    <citation type="submission" date="2020-02" db="EMBL/GenBank/DDBJ databases">
        <authorList>
            <person name="Li X.-J."/>
            <person name="Feng X.-M."/>
        </authorList>
    </citation>
    <scope>NUCLEOTIDE SEQUENCE [LARGE SCALE GENOMIC DNA]</scope>
    <source>
        <strain evidence="15 16">CGMCC 4.7225</strain>
    </source>
</reference>
<dbReference type="Proteomes" id="UP000469185">
    <property type="component" value="Unassembled WGS sequence"/>
</dbReference>
<dbReference type="Pfam" id="PF01370">
    <property type="entry name" value="Epimerase"/>
    <property type="match status" value="1"/>
</dbReference>
<dbReference type="RefSeq" id="WP_163818690.1">
    <property type="nucleotide sequence ID" value="NZ_JAAGOB010000005.1"/>
</dbReference>
<comment type="caution">
    <text evidence="15">The sequence shown here is derived from an EMBL/GenBank/DDBJ whole genome shotgun (WGS) entry which is preliminary data.</text>
</comment>
<dbReference type="GO" id="GO:0005737">
    <property type="term" value="C:cytoplasm"/>
    <property type="evidence" value="ECO:0007669"/>
    <property type="project" value="TreeGrafter"/>
</dbReference>
<dbReference type="GO" id="GO:0048040">
    <property type="term" value="F:UDP-glucuronate decarboxylase activity"/>
    <property type="evidence" value="ECO:0007669"/>
    <property type="project" value="TreeGrafter"/>
</dbReference>
<dbReference type="EMBL" id="JAAGOB010000005">
    <property type="protein sequence ID" value="NED95932.1"/>
    <property type="molecule type" value="Genomic_DNA"/>
</dbReference>
<dbReference type="GO" id="GO:0033320">
    <property type="term" value="P:UDP-D-xylose biosynthetic process"/>
    <property type="evidence" value="ECO:0007669"/>
    <property type="project" value="UniProtKB-UniPathway"/>
</dbReference>
<dbReference type="SUPFAM" id="SSF51735">
    <property type="entry name" value="NAD(P)-binding Rossmann-fold domains"/>
    <property type="match status" value="1"/>
</dbReference>
<evidence type="ECO:0000256" key="8">
    <source>
        <dbReference type="ARBA" id="ARBA00023034"/>
    </source>
</evidence>
<evidence type="ECO:0000256" key="7">
    <source>
        <dbReference type="ARBA" id="ARBA00023027"/>
    </source>
</evidence>
<evidence type="ECO:0000256" key="2">
    <source>
        <dbReference type="ARBA" id="ARBA00004323"/>
    </source>
</evidence>
<name>A0A6N9YLV5_9ACTN</name>
<keyword evidence="11" id="KW-0456">Lyase</keyword>
<keyword evidence="8" id="KW-0333">Golgi apparatus</keyword>
<keyword evidence="5" id="KW-0735">Signal-anchor</keyword>
<evidence type="ECO:0000256" key="10">
    <source>
        <dbReference type="ARBA" id="ARBA00023180"/>
    </source>
</evidence>
<dbReference type="AlphaFoldDB" id="A0A6N9YLV5"/>
<evidence type="ECO:0000259" key="14">
    <source>
        <dbReference type="Pfam" id="PF01370"/>
    </source>
</evidence>
<evidence type="ECO:0000256" key="6">
    <source>
        <dbReference type="ARBA" id="ARBA00022989"/>
    </source>
</evidence>
<dbReference type="PANTHER" id="PTHR43078">
    <property type="entry name" value="UDP-GLUCURONIC ACID DECARBOXYLASE-RELATED"/>
    <property type="match status" value="1"/>
</dbReference>
<evidence type="ECO:0000256" key="13">
    <source>
        <dbReference type="SAM" id="MobiDB-lite"/>
    </source>
</evidence>